<dbReference type="Pfam" id="PF03741">
    <property type="entry name" value="TerC"/>
    <property type="match status" value="1"/>
</dbReference>
<sequence length="420" mass="46825">MLDGCTLDQPKGSIPQSPRSSVRVTKTRSRSWQRDSSAGETFVIPPYPGTLVHERHAVHPELPLVFEIGSYVGLGLILLFDLLYVVKRPHIPSFRESTLWVVFYVTLALAFAGLMWAFTDGEFAGQFLAGWLTEYSLSIDNLFVFVIIMARFSVPRKYQQEVLMVGIVIALVLRGIFILLGAQIIANFSFVFYIFGLFLLVTAYRQAFANNEDADDGETRFTLFLRRKLGVHDEFDGSKLRTTVNGKRMFTPMIIVFIAIGTTDFIFAIDSIPAIFGITQSPFIVFTANVFALMGLRQLYFLLGGLLDRLRYLHYGIAFILAFIGVKLFLHAMHENELPFINNGEHIEWAPEISTWMSLAVIVVAMTVATVASLVHSAHERRNGVATDAGEKDRVESAVDASASEQTPPAPGTRGEGDVR</sequence>
<evidence type="ECO:0000256" key="7">
    <source>
        <dbReference type="SAM" id="Phobius"/>
    </source>
</evidence>
<dbReference type="AlphaFoldDB" id="A0A3S3Z9U2"/>
<reference evidence="8 9" key="1">
    <citation type="submission" date="2018-12" db="EMBL/GenBank/DDBJ databases">
        <authorList>
            <person name="Li F."/>
        </authorList>
    </citation>
    <scope>NUCLEOTIDE SEQUENCE [LARGE SCALE GENOMIC DNA]</scope>
    <source>
        <strain evidence="8 9">11W25H-1</strain>
    </source>
</reference>
<feature type="transmembrane region" description="Helical" evidence="7">
    <location>
        <begin position="130"/>
        <end position="150"/>
    </location>
</feature>
<evidence type="ECO:0000256" key="3">
    <source>
        <dbReference type="ARBA" id="ARBA00022692"/>
    </source>
</evidence>
<dbReference type="Proteomes" id="UP000288547">
    <property type="component" value="Unassembled WGS sequence"/>
</dbReference>
<dbReference type="PANTHER" id="PTHR30238">
    <property type="entry name" value="MEMBRANE BOUND PREDICTED REDOX MODULATOR"/>
    <property type="match status" value="1"/>
</dbReference>
<dbReference type="InterPro" id="IPR005496">
    <property type="entry name" value="Integral_membrane_TerC"/>
</dbReference>
<feature type="region of interest" description="Disordered" evidence="6">
    <location>
        <begin position="1"/>
        <end position="21"/>
    </location>
</feature>
<comment type="subcellular location">
    <subcellularLocation>
        <location evidence="1">Membrane</location>
        <topology evidence="1">Multi-pass membrane protein</topology>
    </subcellularLocation>
</comment>
<protein>
    <submittedName>
        <fullName evidence="8">TerC family protein</fullName>
    </submittedName>
</protein>
<feature type="transmembrane region" description="Helical" evidence="7">
    <location>
        <begin position="249"/>
        <end position="269"/>
    </location>
</feature>
<evidence type="ECO:0000313" key="8">
    <source>
        <dbReference type="EMBL" id="RWZ51989.1"/>
    </source>
</evidence>
<comment type="similarity">
    <text evidence="2">Belongs to the TerC family.</text>
</comment>
<gene>
    <name evidence="8" type="ORF">ELQ90_07925</name>
</gene>
<feature type="transmembrane region" description="Helical" evidence="7">
    <location>
        <begin position="281"/>
        <end position="300"/>
    </location>
</feature>
<feature type="transmembrane region" description="Helical" evidence="7">
    <location>
        <begin position="312"/>
        <end position="333"/>
    </location>
</feature>
<name>A0A3S3Z9U2_9MICO</name>
<proteinExistence type="inferred from homology"/>
<evidence type="ECO:0000256" key="6">
    <source>
        <dbReference type="SAM" id="MobiDB-lite"/>
    </source>
</evidence>
<evidence type="ECO:0000256" key="5">
    <source>
        <dbReference type="ARBA" id="ARBA00023136"/>
    </source>
</evidence>
<feature type="transmembrane region" description="Helical" evidence="7">
    <location>
        <begin position="186"/>
        <end position="204"/>
    </location>
</feature>
<feature type="compositionally biased region" description="Basic and acidic residues" evidence="6">
    <location>
        <begin position="383"/>
        <end position="397"/>
    </location>
</feature>
<dbReference type="NCBIfam" id="TIGR03718">
    <property type="entry name" value="R_switched_Alx"/>
    <property type="match status" value="1"/>
</dbReference>
<feature type="transmembrane region" description="Helical" evidence="7">
    <location>
        <begin position="98"/>
        <end position="118"/>
    </location>
</feature>
<evidence type="ECO:0000313" key="9">
    <source>
        <dbReference type="Proteomes" id="UP000288547"/>
    </source>
</evidence>
<evidence type="ECO:0000256" key="4">
    <source>
        <dbReference type="ARBA" id="ARBA00022989"/>
    </source>
</evidence>
<organism evidence="8 9">
    <name type="scientific">Labedella phragmitis</name>
    <dbReference type="NCBI Taxonomy" id="2498849"/>
    <lineage>
        <taxon>Bacteria</taxon>
        <taxon>Bacillati</taxon>
        <taxon>Actinomycetota</taxon>
        <taxon>Actinomycetes</taxon>
        <taxon>Micrococcales</taxon>
        <taxon>Microbacteriaceae</taxon>
        <taxon>Labedella</taxon>
    </lineage>
</organism>
<feature type="transmembrane region" description="Helical" evidence="7">
    <location>
        <begin position="353"/>
        <end position="375"/>
    </location>
</feature>
<feature type="region of interest" description="Disordered" evidence="6">
    <location>
        <begin position="383"/>
        <end position="420"/>
    </location>
</feature>
<dbReference type="OrthoDB" id="5242957at2"/>
<comment type="caution">
    <text evidence="8">The sequence shown here is derived from an EMBL/GenBank/DDBJ whole genome shotgun (WGS) entry which is preliminary data.</text>
</comment>
<keyword evidence="5 7" id="KW-0472">Membrane</keyword>
<feature type="transmembrane region" description="Helical" evidence="7">
    <location>
        <begin position="68"/>
        <end position="86"/>
    </location>
</feature>
<dbReference type="EMBL" id="RZNB01000002">
    <property type="protein sequence ID" value="RWZ51989.1"/>
    <property type="molecule type" value="Genomic_DNA"/>
</dbReference>
<keyword evidence="3 7" id="KW-0812">Transmembrane</keyword>
<evidence type="ECO:0000256" key="2">
    <source>
        <dbReference type="ARBA" id="ARBA00007511"/>
    </source>
</evidence>
<dbReference type="InterPro" id="IPR022369">
    <property type="entry name" value="Integral_membrane_TerC_rswitch"/>
</dbReference>
<dbReference type="PANTHER" id="PTHR30238:SF0">
    <property type="entry name" value="THYLAKOID MEMBRANE PROTEIN TERC, CHLOROPLASTIC"/>
    <property type="match status" value="1"/>
</dbReference>
<accession>A0A3S3Z9U2</accession>
<dbReference type="GO" id="GO:0016020">
    <property type="term" value="C:membrane"/>
    <property type="evidence" value="ECO:0007669"/>
    <property type="project" value="UniProtKB-SubCell"/>
</dbReference>
<keyword evidence="4 7" id="KW-1133">Transmembrane helix</keyword>
<feature type="transmembrane region" description="Helical" evidence="7">
    <location>
        <begin position="162"/>
        <end position="180"/>
    </location>
</feature>
<keyword evidence="9" id="KW-1185">Reference proteome</keyword>
<evidence type="ECO:0000256" key="1">
    <source>
        <dbReference type="ARBA" id="ARBA00004141"/>
    </source>
</evidence>